<dbReference type="Proteomes" id="UP000008305">
    <property type="component" value="Chromosome"/>
</dbReference>
<dbReference type="GeneID" id="99718981"/>
<sequence>MRKLSISMLLLALGSVSSPVSISAFAASSQPPSPVKGCVSFSSFTGEIKGDRVRMRLAPHIDSTIIKELSKGDLVAVVGENKEYYIITAPQGLKGYVFRTFVLDNVIEGEQVNVRLEPSTSSPVLIRLTRGTTVHATSEQSHGKWLEISIPDQCLFYVAKNFISQKGPIELYQRLEGQKKIALDMLNSAMDFATVELKKDLKDIDLESIYRKINQLQSDEFADIPGLSAMIRSALEKVQDAYLTKSIEKQDSGAPLTSENSTASTLLLPTESSSTTSLLSQHIRKQTLLNTKPLSQGRESFELSLFKLWANMHPQDVAHTLTLEDFYREESKHKQVFTGTLEVYPHIVKNHPGDYLLRDQEKVLTFLYATHLKLEDWVGKKVTVEAVSRPNNHFAFPAHFVLSIKEAL</sequence>
<protein>
    <recommendedName>
        <fullName evidence="2">SH3b domain-containing protein</fullName>
    </recommendedName>
</protein>
<dbReference type="RefSeq" id="WP_013713038.1">
    <property type="nucleotide sequence ID" value="NC_015408.1"/>
</dbReference>
<organism evidence="3 4">
    <name type="scientific">Chlamydia pecorum (strain ATCC VR-628 / DSM 29919 / E58)</name>
    <name type="common">Chlamydophila pecorum</name>
    <dbReference type="NCBI Taxonomy" id="331635"/>
    <lineage>
        <taxon>Bacteria</taxon>
        <taxon>Pseudomonadati</taxon>
        <taxon>Chlamydiota</taxon>
        <taxon>Chlamydiia</taxon>
        <taxon>Chlamydiales</taxon>
        <taxon>Chlamydiaceae</taxon>
        <taxon>Chlamydia/Chlamydophila group</taxon>
        <taxon>Chlamydia</taxon>
    </lineage>
</organism>
<dbReference type="KEGG" id="cpm:G5S_1043"/>
<reference evidence="3 4" key="1">
    <citation type="journal article" date="2011" name="J. Bacteriol.">
        <title>Genome sequence of the obligate intracellular animal pathogen Chlamydia pecorum E58.</title>
        <authorList>
            <person name="Mojica S."/>
            <person name="Huot Creasy H."/>
            <person name="Daugherty S."/>
            <person name="Read T.D."/>
            <person name="Kim T."/>
            <person name="Kaltenboeck B."/>
            <person name="Bavoil P."/>
            <person name="Myers G.S."/>
        </authorList>
    </citation>
    <scope>NUCLEOTIDE SEQUENCE [LARGE SCALE GENOMIC DNA]</scope>
    <source>
        <strain evidence="3 4">E58</strain>
    </source>
</reference>
<dbReference type="InterPro" id="IPR052354">
    <property type="entry name" value="Cell_Wall_Dynamics_Protein"/>
</dbReference>
<accession>A0AA34RDX6</accession>
<evidence type="ECO:0000259" key="2">
    <source>
        <dbReference type="SMART" id="SM00287"/>
    </source>
</evidence>
<feature type="domain" description="SH3b" evidence="2">
    <location>
        <begin position="43"/>
        <end position="106"/>
    </location>
</feature>
<dbReference type="EMBL" id="CP002608">
    <property type="protein sequence ID" value="AEB41960.1"/>
    <property type="molecule type" value="Genomic_DNA"/>
</dbReference>
<keyword evidence="1" id="KW-0732">Signal</keyword>
<dbReference type="PANTHER" id="PTHR34408">
    <property type="entry name" value="FAMILY PROTEIN, PUTATIVE-RELATED"/>
    <property type="match status" value="1"/>
</dbReference>
<name>A0AA34RDX6_CHLPE</name>
<proteinExistence type="predicted"/>
<feature type="chain" id="PRO_5041256650" description="SH3b domain-containing protein" evidence="1">
    <location>
        <begin position="27"/>
        <end position="408"/>
    </location>
</feature>
<evidence type="ECO:0000313" key="3">
    <source>
        <dbReference type="EMBL" id="AEB41960.1"/>
    </source>
</evidence>
<evidence type="ECO:0000313" key="4">
    <source>
        <dbReference type="Proteomes" id="UP000008305"/>
    </source>
</evidence>
<dbReference type="AlphaFoldDB" id="A0AA34RDX6"/>
<dbReference type="Gene3D" id="2.30.30.40">
    <property type="entry name" value="SH3 Domains"/>
    <property type="match status" value="2"/>
</dbReference>
<gene>
    <name evidence="3" type="ordered locus">G5S_1043</name>
</gene>
<dbReference type="InterPro" id="IPR003646">
    <property type="entry name" value="SH3-like_bac-type"/>
</dbReference>
<dbReference type="SMART" id="SM00287">
    <property type="entry name" value="SH3b"/>
    <property type="match status" value="2"/>
</dbReference>
<evidence type="ECO:0000256" key="1">
    <source>
        <dbReference type="SAM" id="SignalP"/>
    </source>
</evidence>
<keyword evidence="4" id="KW-1185">Reference proteome</keyword>
<dbReference type="PANTHER" id="PTHR34408:SF1">
    <property type="entry name" value="GLYCOSYL HYDROLASE FAMILY 19 DOMAIN-CONTAINING PROTEIN HI_1415"/>
    <property type="match status" value="1"/>
</dbReference>
<feature type="signal peptide" evidence="1">
    <location>
        <begin position="1"/>
        <end position="26"/>
    </location>
</feature>
<dbReference type="Pfam" id="PF08239">
    <property type="entry name" value="SH3_3"/>
    <property type="match status" value="1"/>
</dbReference>
<feature type="domain" description="SH3b" evidence="2">
    <location>
        <begin position="107"/>
        <end position="167"/>
    </location>
</feature>